<accession>A0AAD3XKE8</accession>
<feature type="region of interest" description="Disordered" evidence="1">
    <location>
        <begin position="1"/>
        <end position="93"/>
    </location>
</feature>
<sequence>MRRHRGPVVAGSQAALSFTPTAAMDADHRHHHRDEKQGKNNVLSLDLDLNLPAPNDDHKESNFHFASKQPQEPPQQPPKQLVFSPPTLVDCHY</sequence>
<keyword evidence="3" id="KW-1185">Reference proteome</keyword>
<dbReference type="EMBL" id="BSYO01000007">
    <property type="protein sequence ID" value="GMH07888.1"/>
    <property type="molecule type" value="Genomic_DNA"/>
</dbReference>
<organism evidence="2 3">
    <name type="scientific">Nepenthes gracilis</name>
    <name type="common">Slender pitcher plant</name>
    <dbReference type="NCBI Taxonomy" id="150966"/>
    <lineage>
        <taxon>Eukaryota</taxon>
        <taxon>Viridiplantae</taxon>
        <taxon>Streptophyta</taxon>
        <taxon>Embryophyta</taxon>
        <taxon>Tracheophyta</taxon>
        <taxon>Spermatophyta</taxon>
        <taxon>Magnoliopsida</taxon>
        <taxon>eudicotyledons</taxon>
        <taxon>Gunneridae</taxon>
        <taxon>Pentapetalae</taxon>
        <taxon>Caryophyllales</taxon>
        <taxon>Nepenthaceae</taxon>
        <taxon>Nepenthes</taxon>
    </lineage>
</organism>
<evidence type="ECO:0000256" key="1">
    <source>
        <dbReference type="SAM" id="MobiDB-lite"/>
    </source>
</evidence>
<proteinExistence type="predicted"/>
<dbReference type="AlphaFoldDB" id="A0AAD3XKE8"/>
<feature type="compositionally biased region" description="Low complexity" evidence="1">
    <location>
        <begin position="40"/>
        <end position="54"/>
    </location>
</feature>
<name>A0AAD3XKE8_NEPGR</name>
<gene>
    <name evidence="2" type="ORF">Nepgr_009728</name>
</gene>
<evidence type="ECO:0000313" key="2">
    <source>
        <dbReference type="EMBL" id="GMH07888.1"/>
    </source>
</evidence>
<protein>
    <submittedName>
        <fullName evidence="2">Uncharacterized protein</fullName>
    </submittedName>
</protein>
<evidence type="ECO:0000313" key="3">
    <source>
        <dbReference type="Proteomes" id="UP001279734"/>
    </source>
</evidence>
<reference evidence="2" key="1">
    <citation type="submission" date="2023-05" db="EMBL/GenBank/DDBJ databases">
        <title>Nepenthes gracilis genome sequencing.</title>
        <authorList>
            <person name="Fukushima K."/>
        </authorList>
    </citation>
    <scope>NUCLEOTIDE SEQUENCE</scope>
    <source>
        <strain evidence="2">SING2019-196</strain>
    </source>
</reference>
<comment type="caution">
    <text evidence="2">The sequence shown here is derived from an EMBL/GenBank/DDBJ whole genome shotgun (WGS) entry which is preliminary data.</text>
</comment>
<dbReference type="Proteomes" id="UP001279734">
    <property type="component" value="Unassembled WGS sequence"/>
</dbReference>